<keyword evidence="5" id="KW-1185">Reference proteome</keyword>
<name>A0A0Q9ZHS0_9FLAO</name>
<dbReference type="GO" id="GO:0005975">
    <property type="term" value="P:carbohydrate metabolic process"/>
    <property type="evidence" value="ECO:0007669"/>
    <property type="project" value="InterPro"/>
</dbReference>
<feature type="signal peptide" evidence="2">
    <location>
        <begin position="1"/>
        <end position="27"/>
    </location>
</feature>
<dbReference type="Pfam" id="PF00722">
    <property type="entry name" value="Glyco_hydro_16"/>
    <property type="match status" value="1"/>
</dbReference>
<dbReference type="STRING" id="270918.APR42_04640"/>
<evidence type="ECO:0000313" key="5">
    <source>
        <dbReference type="Proteomes" id="UP000051643"/>
    </source>
</evidence>
<gene>
    <name evidence="4" type="ORF">APR42_04640</name>
</gene>
<organism evidence="4 5">
    <name type="scientific">Salegentibacter mishustinae</name>
    <dbReference type="NCBI Taxonomy" id="270918"/>
    <lineage>
        <taxon>Bacteria</taxon>
        <taxon>Pseudomonadati</taxon>
        <taxon>Bacteroidota</taxon>
        <taxon>Flavobacteriia</taxon>
        <taxon>Flavobacteriales</taxon>
        <taxon>Flavobacteriaceae</taxon>
        <taxon>Salegentibacter</taxon>
    </lineage>
</organism>
<sequence length="293" mass="33542">MKMNKFYFNRILVVTLITLFLTGCSSTDDSTDSEPVLERTKINMEPPGNVDVDWDNATMVWNEEFNETTVLDDIWVFESKNTTNPDVADQLQVYRKENVSLSGGTMKITAKKKAAVYTSARINSKYAFKYGRIEISAKLPEQEKNGIWAKLVLIGDNEATVGWPQCGEIDIMEYFTHKPNEFNINVHSAANNAFNGSLISANHNLETVEEEFHAYGILWTDQYIKFYVDDPDNIIYTFNRPSSPNDNNWPFDKPFYLLVDMVVGGKYIGDNGVDDTLFPAEMEIDYIRVYHIQ</sequence>
<dbReference type="PANTHER" id="PTHR10963">
    <property type="entry name" value="GLYCOSYL HYDROLASE-RELATED"/>
    <property type="match status" value="1"/>
</dbReference>
<dbReference type="Gene3D" id="2.60.120.200">
    <property type="match status" value="1"/>
</dbReference>
<feature type="chain" id="PRO_5006389500" description="GH16 domain-containing protein" evidence="2">
    <location>
        <begin position="28"/>
        <end position="293"/>
    </location>
</feature>
<evidence type="ECO:0000256" key="2">
    <source>
        <dbReference type="SAM" id="SignalP"/>
    </source>
</evidence>
<comment type="similarity">
    <text evidence="1">Belongs to the glycosyl hydrolase 16 family.</text>
</comment>
<keyword evidence="2" id="KW-0732">Signal</keyword>
<dbReference type="InterPro" id="IPR050546">
    <property type="entry name" value="Glycosyl_Hydrlase_16"/>
</dbReference>
<feature type="domain" description="GH16" evidence="3">
    <location>
        <begin position="52"/>
        <end position="293"/>
    </location>
</feature>
<accession>A0A0Q9ZHS0</accession>
<dbReference type="CDD" id="cd08023">
    <property type="entry name" value="GH16_laminarinase_like"/>
    <property type="match status" value="1"/>
</dbReference>
<dbReference type="InterPro" id="IPR013320">
    <property type="entry name" value="ConA-like_dom_sf"/>
</dbReference>
<dbReference type="GO" id="GO:0004553">
    <property type="term" value="F:hydrolase activity, hydrolyzing O-glycosyl compounds"/>
    <property type="evidence" value="ECO:0007669"/>
    <property type="project" value="InterPro"/>
</dbReference>
<protein>
    <recommendedName>
        <fullName evidence="3">GH16 domain-containing protein</fullName>
    </recommendedName>
</protein>
<evidence type="ECO:0000256" key="1">
    <source>
        <dbReference type="ARBA" id="ARBA00006865"/>
    </source>
</evidence>
<evidence type="ECO:0000259" key="3">
    <source>
        <dbReference type="PROSITE" id="PS51762"/>
    </source>
</evidence>
<dbReference type="PROSITE" id="PS51762">
    <property type="entry name" value="GH16_2"/>
    <property type="match status" value="1"/>
</dbReference>
<dbReference type="OrthoDB" id="9809583at2"/>
<dbReference type="InterPro" id="IPR000757">
    <property type="entry name" value="Beta-glucanase-like"/>
</dbReference>
<proteinExistence type="inferred from homology"/>
<evidence type="ECO:0000313" key="4">
    <source>
        <dbReference type="EMBL" id="KRG29226.1"/>
    </source>
</evidence>
<reference evidence="4" key="1">
    <citation type="submission" date="2015-10" db="EMBL/GenBank/DDBJ databases">
        <title>Draft genome sequence of Salegentibacter mishustinae KCTC 12263.</title>
        <authorList>
            <person name="Lin W."/>
            <person name="Zheng Q."/>
        </authorList>
    </citation>
    <scope>NUCLEOTIDE SEQUENCE [LARGE SCALE GENOMIC DNA]</scope>
    <source>
        <strain evidence="4">KCTC 12263</strain>
    </source>
</reference>
<dbReference type="SUPFAM" id="SSF49899">
    <property type="entry name" value="Concanavalin A-like lectins/glucanases"/>
    <property type="match status" value="1"/>
</dbReference>
<dbReference type="PANTHER" id="PTHR10963:SF55">
    <property type="entry name" value="GLYCOSIDE HYDROLASE FAMILY 16 PROTEIN"/>
    <property type="match status" value="1"/>
</dbReference>
<dbReference type="EMBL" id="LKTP01000012">
    <property type="protein sequence ID" value="KRG29226.1"/>
    <property type="molecule type" value="Genomic_DNA"/>
</dbReference>
<dbReference type="PROSITE" id="PS51257">
    <property type="entry name" value="PROKAR_LIPOPROTEIN"/>
    <property type="match status" value="1"/>
</dbReference>
<comment type="caution">
    <text evidence="4">The sequence shown here is derived from an EMBL/GenBank/DDBJ whole genome shotgun (WGS) entry which is preliminary data.</text>
</comment>
<dbReference type="Proteomes" id="UP000051643">
    <property type="component" value="Unassembled WGS sequence"/>
</dbReference>
<dbReference type="AlphaFoldDB" id="A0A0Q9ZHS0"/>